<evidence type="ECO:0000256" key="2">
    <source>
        <dbReference type="ARBA" id="ARBA00004777"/>
    </source>
</evidence>
<protein>
    <recommendedName>
        <fullName evidence="12">Methylenetetrahydrofolate reductase</fullName>
        <ecNumber evidence="12">1.5.1.54</ecNumber>
    </recommendedName>
</protein>
<dbReference type="Pfam" id="PF02219">
    <property type="entry name" value="MTHFR"/>
    <property type="match status" value="1"/>
</dbReference>
<evidence type="ECO:0000256" key="8">
    <source>
        <dbReference type="ARBA" id="ARBA00023027"/>
    </source>
</evidence>
<evidence type="ECO:0000256" key="4">
    <source>
        <dbReference type="ARBA" id="ARBA00022605"/>
    </source>
</evidence>
<dbReference type="GO" id="GO:0035999">
    <property type="term" value="P:tetrahydrofolate interconversion"/>
    <property type="evidence" value="ECO:0007669"/>
    <property type="project" value="UniProtKB-UniPathway"/>
</dbReference>
<dbReference type="UniPathway" id="UPA00193"/>
<dbReference type="PANTHER" id="PTHR45754:SF3">
    <property type="entry name" value="METHYLENETETRAHYDROFOLATE REDUCTASE (NADPH)"/>
    <property type="match status" value="1"/>
</dbReference>
<dbReference type="Proteomes" id="UP000077868">
    <property type="component" value="Chromosome"/>
</dbReference>
<comment type="similarity">
    <text evidence="3 12">Belongs to the methylenetetrahydrofolate reductase family.</text>
</comment>
<evidence type="ECO:0000256" key="9">
    <source>
        <dbReference type="ARBA" id="ARBA00023167"/>
    </source>
</evidence>
<keyword evidence="4" id="KW-0028">Amino-acid biosynthesis</keyword>
<dbReference type="InterPro" id="IPR003171">
    <property type="entry name" value="Mehydrof_redctse-like"/>
</dbReference>
<dbReference type="KEGG" id="ndk:I601_2710"/>
<dbReference type="EMBL" id="CP015079">
    <property type="protein sequence ID" value="ANH39126.1"/>
    <property type="molecule type" value="Genomic_DNA"/>
</dbReference>
<evidence type="ECO:0000313" key="13">
    <source>
        <dbReference type="EMBL" id="ANH39126.1"/>
    </source>
</evidence>
<sequence>MPGLFRLPAMTIGRGHALTDLIAAGGRSFSFEFFPPKDEAGEAQLWDAVRALEPYKPTFVSVTYGAGGSSRGTTVRLTGRIARETSMLPMAHLTCVGHTRRELEEILEEYAAAGVHHVMALRGDPAEGPRADWTPTEGGLDHADQLVELVASRGQFRIGVAAFPERHPSSASLDHDADVLVAKARAGAEFAVTQMFFRASDYFGLVERVRARGVDLPILPGIMPILNLQAIRRQGELIGTDVPADVVARISAHDGDPVSMRAEGIAQAAELCQELLDGGAPGLHFYTLNRSKATREIFEKLHVTP</sequence>
<gene>
    <name evidence="13" type="primary">metF</name>
    <name evidence="13" type="ORF">I601_2710</name>
</gene>
<keyword evidence="14" id="KW-1185">Reference proteome</keyword>
<evidence type="ECO:0000256" key="7">
    <source>
        <dbReference type="ARBA" id="ARBA00023002"/>
    </source>
</evidence>
<evidence type="ECO:0000256" key="6">
    <source>
        <dbReference type="ARBA" id="ARBA00022827"/>
    </source>
</evidence>
<evidence type="ECO:0000256" key="10">
    <source>
        <dbReference type="ARBA" id="ARBA00034478"/>
    </source>
</evidence>
<evidence type="ECO:0000256" key="1">
    <source>
        <dbReference type="ARBA" id="ARBA00001974"/>
    </source>
</evidence>
<dbReference type="SUPFAM" id="SSF51730">
    <property type="entry name" value="FAD-linked oxidoreductase"/>
    <property type="match status" value="1"/>
</dbReference>
<comment type="pathway">
    <text evidence="10">Amino-acid biosynthesis; L-methionine biosynthesis via de novo pathway.</text>
</comment>
<dbReference type="InterPro" id="IPR004620">
    <property type="entry name" value="MTHF_reductase_bac"/>
</dbReference>
<dbReference type="GO" id="GO:0005829">
    <property type="term" value="C:cytosol"/>
    <property type="evidence" value="ECO:0007669"/>
    <property type="project" value="InterPro"/>
</dbReference>
<dbReference type="EC" id="1.5.1.54" evidence="12"/>
<accession>A0A1A9GM17</accession>
<dbReference type="GO" id="GO:0071949">
    <property type="term" value="F:FAD binding"/>
    <property type="evidence" value="ECO:0007669"/>
    <property type="project" value="TreeGrafter"/>
</dbReference>
<proteinExistence type="inferred from homology"/>
<dbReference type="InterPro" id="IPR029041">
    <property type="entry name" value="FAD-linked_oxidoreductase-like"/>
</dbReference>
<dbReference type="NCBIfam" id="TIGR00676">
    <property type="entry name" value="fadh2"/>
    <property type="match status" value="1"/>
</dbReference>
<evidence type="ECO:0000256" key="11">
    <source>
        <dbReference type="ARBA" id="ARBA00048628"/>
    </source>
</evidence>
<evidence type="ECO:0000256" key="3">
    <source>
        <dbReference type="ARBA" id="ARBA00006743"/>
    </source>
</evidence>
<keyword evidence="8" id="KW-0520">NAD</keyword>
<reference evidence="13 14" key="1">
    <citation type="submission" date="2016-03" db="EMBL/GenBank/DDBJ databases">
        <title>Complete genome sequence of a soil Actinobacterium, Nocardioides dokdonensis FR1436.</title>
        <authorList>
            <person name="Kwon S.-K."/>
            <person name="Kim K."/>
            <person name="Kim J.F."/>
        </authorList>
    </citation>
    <scope>NUCLEOTIDE SEQUENCE [LARGE SCALE GENOMIC DNA]</scope>
    <source>
        <strain evidence="13 14">FR1436</strain>
    </source>
</reference>
<evidence type="ECO:0000313" key="14">
    <source>
        <dbReference type="Proteomes" id="UP000077868"/>
    </source>
</evidence>
<dbReference type="AlphaFoldDB" id="A0A1A9GM17"/>
<dbReference type="PATRIC" id="fig|1300347.3.peg.2704"/>
<dbReference type="CDD" id="cd00537">
    <property type="entry name" value="MTHFR"/>
    <property type="match status" value="1"/>
</dbReference>
<dbReference type="PANTHER" id="PTHR45754">
    <property type="entry name" value="METHYLENETETRAHYDROFOLATE REDUCTASE"/>
    <property type="match status" value="1"/>
</dbReference>
<comment type="pathway">
    <text evidence="2 12">One-carbon metabolism; tetrahydrofolate interconversion.</text>
</comment>
<organism evidence="13 14">
    <name type="scientific">Nocardioides dokdonensis FR1436</name>
    <dbReference type="NCBI Taxonomy" id="1300347"/>
    <lineage>
        <taxon>Bacteria</taxon>
        <taxon>Bacillati</taxon>
        <taxon>Actinomycetota</taxon>
        <taxon>Actinomycetes</taxon>
        <taxon>Propionibacteriales</taxon>
        <taxon>Nocardioidaceae</taxon>
        <taxon>Nocardioides</taxon>
    </lineage>
</organism>
<keyword evidence="6 12" id="KW-0274">FAD</keyword>
<evidence type="ECO:0000256" key="5">
    <source>
        <dbReference type="ARBA" id="ARBA00022630"/>
    </source>
</evidence>
<keyword evidence="5 12" id="KW-0285">Flavoprotein</keyword>
<comment type="cofactor">
    <cofactor evidence="1 12">
        <name>FAD</name>
        <dbReference type="ChEBI" id="CHEBI:57692"/>
    </cofactor>
</comment>
<keyword evidence="9" id="KW-0486">Methionine biosynthesis</keyword>
<keyword evidence="7 12" id="KW-0560">Oxidoreductase</keyword>
<evidence type="ECO:0000256" key="12">
    <source>
        <dbReference type="RuleBase" id="RU003862"/>
    </source>
</evidence>
<dbReference type="Gene3D" id="3.20.20.220">
    <property type="match status" value="1"/>
</dbReference>
<dbReference type="GO" id="GO:0106312">
    <property type="term" value="F:methylenetetrahydrofolate reductase (NADH) activity"/>
    <property type="evidence" value="ECO:0007669"/>
    <property type="project" value="UniProtKB-EC"/>
</dbReference>
<dbReference type="GO" id="GO:0009086">
    <property type="term" value="P:methionine biosynthetic process"/>
    <property type="evidence" value="ECO:0007669"/>
    <property type="project" value="UniProtKB-KW"/>
</dbReference>
<comment type="catalytic activity">
    <reaction evidence="11">
        <text>(6S)-5-methyl-5,6,7,8-tetrahydrofolate + NAD(+) = (6R)-5,10-methylene-5,6,7,8-tetrahydrofolate + NADH + H(+)</text>
        <dbReference type="Rhea" id="RHEA:19821"/>
        <dbReference type="ChEBI" id="CHEBI:15378"/>
        <dbReference type="ChEBI" id="CHEBI:15636"/>
        <dbReference type="ChEBI" id="CHEBI:18608"/>
        <dbReference type="ChEBI" id="CHEBI:57540"/>
        <dbReference type="ChEBI" id="CHEBI:57945"/>
        <dbReference type="EC" id="1.5.1.54"/>
    </reaction>
    <physiologicalReaction direction="right-to-left" evidence="11">
        <dbReference type="Rhea" id="RHEA:19823"/>
    </physiologicalReaction>
</comment>
<dbReference type="STRING" id="1300347.I601_2710"/>
<name>A0A1A9GM17_9ACTN</name>